<comment type="caution">
    <text evidence="6">The sequence shown here is derived from an EMBL/GenBank/DDBJ whole genome shotgun (WGS) entry which is preliminary data.</text>
</comment>
<dbReference type="PANTHER" id="PTHR24567">
    <property type="entry name" value="CRP FAMILY TRANSCRIPTIONAL REGULATORY PROTEIN"/>
    <property type="match status" value="1"/>
</dbReference>
<name>A0ABR8PVF2_9CLOT</name>
<dbReference type="InterPro" id="IPR000595">
    <property type="entry name" value="cNMP-bd_dom"/>
</dbReference>
<accession>A0ABR8PVF2</accession>
<sequence>MRMIMNKIRSKKLKSMYIEKYNINDVFTNDMESFMELLCFKKNEYLCRQNEKINYLFFAVEGRLKVFKTHKNGKNILLSFNHPLMILGDLELINSELADANIQAIEDAYCIALPVDKVREILINDLKYLRYACNSISKKLKETSQNSSINLVYPLENRLASYILVMKEEVDGSLRFNGNLTEIAELLGTSYRHLLRTLEAFIKKGAIRKKEKYYEILDEELLIKMSADLYK</sequence>
<dbReference type="Gene3D" id="2.60.120.10">
    <property type="entry name" value="Jelly Rolls"/>
    <property type="match status" value="1"/>
</dbReference>
<evidence type="ECO:0000259" key="5">
    <source>
        <dbReference type="PROSITE" id="PS51063"/>
    </source>
</evidence>
<feature type="domain" description="Cyclic nucleotide-binding" evidence="4">
    <location>
        <begin position="40"/>
        <end position="139"/>
    </location>
</feature>
<dbReference type="Pfam" id="PF00027">
    <property type="entry name" value="cNMP_binding"/>
    <property type="match status" value="1"/>
</dbReference>
<dbReference type="EMBL" id="JACSRA010000019">
    <property type="protein sequence ID" value="MBD7912112.1"/>
    <property type="molecule type" value="Genomic_DNA"/>
</dbReference>
<dbReference type="SMART" id="SM00100">
    <property type="entry name" value="cNMP"/>
    <property type="match status" value="1"/>
</dbReference>
<proteinExistence type="predicted"/>
<dbReference type="InterPro" id="IPR036388">
    <property type="entry name" value="WH-like_DNA-bd_sf"/>
</dbReference>
<keyword evidence="2" id="KW-0238">DNA-binding</keyword>
<dbReference type="Gene3D" id="1.10.10.10">
    <property type="entry name" value="Winged helix-like DNA-binding domain superfamily/Winged helix DNA-binding domain"/>
    <property type="match status" value="1"/>
</dbReference>
<dbReference type="PANTHER" id="PTHR24567:SF26">
    <property type="entry name" value="REGULATORY PROTEIN YEIL"/>
    <property type="match status" value="1"/>
</dbReference>
<evidence type="ECO:0000256" key="1">
    <source>
        <dbReference type="ARBA" id="ARBA00023015"/>
    </source>
</evidence>
<dbReference type="InterPro" id="IPR012318">
    <property type="entry name" value="HTH_CRP"/>
</dbReference>
<gene>
    <name evidence="6" type="ORF">H9661_12165</name>
</gene>
<dbReference type="Pfam" id="PF13545">
    <property type="entry name" value="HTH_Crp_2"/>
    <property type="match status" value="1"/>
</dbReference>
<keyword evidence="3" id="KW-0804">Transcription</keyword>
<evidence type="ECO:0000259" key="4">
    <source>
        <dbReference type="PROSITE" id="PS50042"/>
    </source>
</evidence>
<feature type="domain" description="HTH crp-type" evidence="5">
    <location>
        <begin position="153"/>
        <end position="220"/>
    </location>
</feature>
<evidence type="ECO:0000256" key="3">
    <source>
        <dbReference type="ARBA" id="ARBA00023163"/>
    </source>
</evidence>
<keyword evidence="1" id="KW-0805">Transcription regulation</keyword>
<dbReference type="InterPro" id="IPR018490">
    <property type="entry name" value="cNMP-bd_dom_sf"/>
</dbReference>
<dbReference type="CDD" id="cd00038">
    <property type="entry name" value="CAP_ED"/>
    <property type="match status" value="1"/>
</dbReference>
<protein>
    <submittedName>
        <fullName evidence="6">Cyclic nucleotide-binding domain-containing protein</fullName>
    </submittedName>
</protein>
<evidence type="ECO:0000313" key="7">
    <source>
        <dbReference type="Proteomes" id="UP000627781"/>
    </source>
</evidence>
<evidence type="ECO:0000313" key="6">
    <source>
        <dbReference type="EMBL" id="MBD7912112.1"/>
    </source>
</evidence>
<reference evidence="6 7" key="1">
    <citation type="submission" date="2020-08" db="EMBL/GenBank/DDBJ databases">
        <title>A Genomic Blueprint of the Chicken Gut Microbiome.</title>
        <authorList>
            <person name="Gilroy R."/>
            <person name="Ravi A."/>
            <person name="Getino M."/>
            <person name="Pursley I."/>
            <person name="Horton D.L."/>
            <person name="Alikhan N.-F."/>
            <person name="Baker D."/>
            <person name="Gharbi K."/>
            <person name="Hall N."/>
            <person name="Watson M."/>
            <person name="Adriaenssens E.M."/>
            <person name="Foster-Nyarko E."/>
            <person name="Jarju S."/>
            <person name="Secka A."/>
            <person name="Antonio M."/>
            <person name="Oren A."/>
            <person name="Chaudhuri R."/>
            <person name="La Ragione R.M."/>
            <person name="Hildebrand F."/>
            <person name="Pallen M.J."/>
        </authorList>
    </citation>
    <scope>NUCLEOTIDE SEQUENCE [LARGE SCALE GENOMIC DNA]</scope>
    <source>
        <strain evidence="6 7">Sa3CVN1</strain>
    </source>
</reference>
<dbReference type="SUPFAM" id="SSF51206">
    <property type="entry name" value="cAMP-binding domain-like"/>
    <property type="match status" value="1"/>
</dbReference>
<dbReference type="InterPro" id="IPR036390">
    <property type="entry name" value="WH_DNA-bd_sf"/>
</dbReference>
<organism evidence="6 7">
    <name type="scientific">Clostridium cibarium</name>
    <dbReference type="NCBI Taxonomy" id="2762247"/>
    <lineage>
        <taxon>Bacteria</taxon>
        <taxon>Bacillati</taxon>
        <taxon>Bacillota</taxon>
        <taxon>Clostridia</taxon>
        <taxon>Eubacteriales</taxon>
        <taxon>Clostridiaceae</taxon>
        <taxon>Clostridium</taxon>
    </lineage>
</organism>
<dbReference type="PROSITE" id="PS51063">
    <property type="entry name" value="HTH_CRP_2"/>
    <property type="match status" value="1"/>
</dbReference>
<dbReference type="Proteomes" id="UP000627781">
    <property type="component" value="Unassembled WGS sequence"/>
</dbReference>
<keyword evidence="7" id="KW-1185">Reference proteome</keyword>
<dbReference type="PROSITE" id="PS50042">
    <property type="entry name" value="CNMP_BINDING_3"/>
    <property type="match status" value="1"/>
</dbReference>
<dbReference type="SUPFAM" id="SSF46785">
    <property type="entry name" value="Winged helix' DNA-binding domain"/>
    <property type="match status" value="1"/>
</dbReference>
<dbReference type="InterPro" id="IPR014710">
    <property type="entry name" value="RmlC-like_jellyroll"/>
</dbReference>
<evidence type="ECO:0000256" key="2">
    <source>
        <dbReference type="ARBA" id="ARBA00023125"/>
    </source>
</evidence>
<dbReference type="InterPro" id="IPR050397">
    <property type="entry name" value="Env_Response_Regulators"/>
</dbReference>